<evidence type="ECO:0000313" key="3">
    <source>
        <dbReference type="Proteomes" id="UP000286848"/>
    </source>
</evidence>
<feature type="transmembrane region" description="Helical" evidence="1">
    <location>
        <begin position="216"/>
        <end position="234"/>
    </location>
</feature>
<keyword evidence="3" id="KW-1185">Reference proteome</keyword>
<name>A0A401IRE6_9LACO</name>
<proteinExistence type="predicted"/>
<keyword evidence="1" id="KW-0472">Membrane</keyword>
<dbReference type="Proteomes" id="UP000286848">
    <property type="component" value="Unassembled WGS sequence"/>
</dbReference>
<accession>A0A401IRE6</accession>
<protein>
    <submittedName>
        <fullName evidence="2">Maltodextrose utilization protein malA</fullName>
    </submittedName>
</protein>
<feature type="transmembrane region" description="Helical" evidence="1">
    <location>
        <begin position="241"/>
        <end position="258"/>
    </location>
</feature>
<reference evidence="2 3" key="1">
    <citation type="journal article" date="2019" name="Int. J. Syst. Evol. Microbiol.">
        <title>Lactobacillus salitolerans sp. nov., a novel lactic acid bacterium isolated from spent mushroom substrates.</title>
        <authorList>
            <person name="Tohno M."/>
            <person name="Tanizawa Y."/>
            <person name="Kojima Y."/>
            <person name="Sakamoto M."/>
            <person name="Nakamura Y."/>
            <person name="Ohkuma M."/>
            <person name="Kobayashi H."/>
        </authorList>
    </citation>
    <scope>NUCLEOTIDE SEQUENCE [LARGE SCALE GENOMIC DNA]</scope>
    <source>
        <strain evidence="2 3">YK43</strain>
    </source>
</reference>
<dbReference type="OrthoDB" id="2287686at2"/>
<comment type="caution">
    <text evidence="2">The sequence shown here is derived from an EMBL/GenBank/DDBJ whole genome shotgun (WGS) entry which is preliminary data.</text>
</comment>
<keyword evidence="1" id="KW-0812">Transmembrane</keyword>
<dbReference type="RefSeq" id="WP_124975167.1">
    <property type="nucleotide sequence ID" value="NZ_BFFP01000005.1"/>
</dbReference>
<feature type="transmembrane region" description="Helical" evidence="1">
    <location>
        <begin position="171"/>
        <end position="196"/>
    </location>
</feature>
<organism evidence="2 3">
    <name type="scientific">Ligilactobacillus salitolerans</name>
    <dbReference type="NCBI Taxonomy" id="1808352"/>
    <lineage>
        <taxon>Bacteria</taxon>
        <taxon>Bacillati</taxon>
        <taxon>Bacillota</taxon>
        <taxon>Bacilli</taxon>
        <taxon>Lactobacillales</taxon>
        <taxon>Lactobacillaceae</taxon>
        <taxon>Ligilactobacillus</taxon>
    </lineage>
</organism>
<sequence length="268" mass="30543">MIKESFPLNYFASWFSPVKMFRGRKSLGWLQIIIVLLFLMALNLLPVPAYFQRQKSVPLDIYLPQVQKLLQKNDKGLEQAVQKAEFTAERFKFEQSQIVSKSKTSIVGIGLSAKKIGNFKNAVVLNNDHFIFKEDGQADKVYYSDHFNPQTGIKQQLEHEWYQRNKGTITFMMLQSIGSLFLLTNLIFVFGGAFLLWLGRKSPLVTKSSFKENVNLMVNILGPVSLLTAIIGFLKFDLSLMLMLQMLGAVIIMLTVYAKTKFNDHASV</sequence>
<keyword evidence="1" id="KW-1133">Transmembrane helix</keyword>
<dbReference type="AlphaFoldDB" id="A0A401IRE6"/>
<feature type="transmembrane region" description="Helical" evidence="1">
    <location>
        <begin position="27"/>
        <end position="45"/>
    </location>
</feature>
<gene>
    <name evidence="2" type="primary">malA</name>
    <name evidence="2" type="ORF">LFYK43_05460</name>
</gene>
<evidence type="ECO:0000313" key="2">
    <source>
        <dbReference type="EMBL" id="GBG94087.1"/>
    </source>
</evidence>
<dbReference type="EMBL" id="BFFP01000005">
    <property type="protein sequence ID" value="GBG94087.1"/>
    <property type="molecule type" value="Genomic_DNA"/>
</dbReference>
<evidence type="ECO:0000256" key="1">
    <source>
        <dbReference type="SAM" id="Phobius"/>
    </source>
</evidence>